<dbReference type="GO" id="GO:0043937">
    <property type="term" value="P:regulation of sporulation"/>
    <property type="evidence" value="ECO:0007669"/>
    <property type="project" value="InterPro"/>
</dbReference>
<dbReference type="EMBL" id="CP080467">
    <property type="protein sequence ID" value="UNO47729.1"/>
    <property type="molecule type" value="Genomic_DNA"/>
</dbReference>
<accession>T0BR97</accession>
<dbReference type="Pfam" id="PF09388">
    <property type="entry name" value="SpoOE-like"/>
    <property type="match status" value="1"/>
</dbReference>
<dbReference type="RefSeq" id="WP_021297759.1">
    <property type="nucleotide sequence ID" value="NZ_AURB01000159.1"/>
</dbReference>
<organism evidence="1 2">
    <name type="scientific">Alicyclobacillus acidoterrestris (strain ATCC 49025 / DSM 3922 / CIP 106132 / NCIMB 13137 / GD3B)</name>
    <dbReference type="NCBI Taxonomy" id="1356854"/>
    <lineage>
        <taxon>Bacteria</taxon>
        <taxon>Bacillati</taxon>
        <taxon>Bacillota</taxon>
        <taxon>Bacilli</taxon>
        <taxon>Bacillales</taxon>
        <taxon>Alicyclobacillaceae</taxon>
        <taxon>Alicyclobacillus</taxon>
    </lineage>
</organism>
<dbReference type="AlphaFoldDB" id="T0BR97"/>
<dbReference type="GO" id="GO:0046983">
    <property type="term" value="F:protein dimerization activity"/>
    <property type="evidence" value="ECO:0007669"/>
    <property type="project" value="InterPro"/>
</dbReference>
<sequence length="110" mass="12685">MTNGDTRTISVIEYLRNKMILRAQATGDLLHQDVIQLSQQLDRFLVQDQRHRAEAEAAPRSGESATPSWPQIAAGNEPRYPVWLLRRWSRRHLRMVGGQGSVKMYKQSTR</sequence>
<dbReference type="Proteomes" id="UP000829401">
    <property type="component" value="Chromosome"/>
</dbReference>
<dbReference type="InterPro" id="IPR036638">
    <property type="entry name" value="HLH_DNA-bd_sf"/>
</dbReference>
<accession>A0A9E6ZLS4</accession>
<evidence type="ECO:0000313" key="2">
    <source>
        <dbReference type="Proteomes" id="UP000829401"/>
    </source>
</evidence>
<dbReference type="STRING" id="1356854.N007_13530"/>
<dbReference type="InterPro" id="IPR018540">
    <property type="entry name" value="Spo0E-like"/>
</dbReference>
<dbReference type="InterPro" id="IPR037208">
    <property type="entry name" value="Spo0E-like_sf"/>
</dbReference>
<evidence type="ECO:0000313" key="1">
    <source>
        <dbReference type="EMBL" id="UNO47729.1"/>
    </source>
</evidence>
<dbReference type="SUPFAM" id="SSF140500">
    <property type="entry name" value="BAS1536-like"/>
    <property type="match status" value="1"/>
</dbReference>
<gene>
    <name evidence="1" type="ORF">K1I37_13650</name>
</gene>
<protein>
    <submittedName>
        <fullName evidence="1">Aspartyl-phosphate phosphatase Spo0E family protein</fullName>
    </submittedName>
</protein>
<keyword evidence="2" id="KW-1185">Reference proteome</keyword>
<dbReference type="Gene3D" id="4.10.280.10">
    <property type="entry name" value="Helix-loop-helix DNA-binding domain"/>
    <property type="match status" value="1"/>
</dbReference>
<dbReference type="OrthoDB" id="2376932at2"/>
<dbReference type="KEGG" id="aaco:K1I37_13650"/>
<reference evidence="2" key="1">
    <citation type="journal article" date="2022" name="G3 (Bethesda)">
        <title>Unveiling the complete genome sequence of Alicyclobacillus acidoterrestris DSM 3922T, a taint-producing strain.</title>
        <authorList>
            <person name="Leonardo I.C."/>
            <person name="Barreto Crespo M.T."/>
            <person name="Gaspar F.B."/>
        </authorList>
    </citation>
    <scope>NUCLEOTIDE SEQUENCE [LARGE SCALE GENOMIC DNA]</scope>
    <source>
        <strain evidence="2">DSM 3922</strain>
    </source>
</reference>
<name>T0BR97_ALIAG</name>
<proteinExistence type="predicted"/>